<dbReference type="InterPro" id="IPR011009">
    <property type="entry name" value="Kinase-like_dom_sf"/>
</dbReference>
<feature type="domain" description="CHK kinase-like" evidence="1">
    <location>
        <begin position="139"/>
        <end position="333"/>
    </location>
</feature>
<dbReference type="InterPro" id="IPR015897">
    <property type="entry name" value="CHK_kinase-like"/>
</dbReference>
<dbReference type="EMBL" id="JANEYG010000035">
    <property type="protein sequence ID" value="KAJ8917141.1"/>
    <property type="molecule type" value="Genomic_DNA"/>
</dbReference>
<dbReference type="Gene3D" id="3.90.1200.10">
    <property type="match status" value="1"/>
</dbReference>
<dbReference type="InterPro" id="IPR004119">
    <property type="entry name" value="EcKL"/>
</dbReference>
<dbReference type="SMART" id="SM00587">
    <property type="entry name" value="CHK"/>
    <property type="match status" value="1"/>
</dbReference>
<name>A0AAV8VTT5_9CUCU</name>
<dbReference type="PANTHER" id="PTHR11012">
    <property type="entry name" value="PROTEIN KINASE-LIKE DOMAIN-CONTAINING"/>
    <property type="match status" value="1"/>
</dbReference>
<dbReference type="Proteomes" id="UP001159042">
    <property type="component" value="Unassembled WGS sequence"/>
</dbReference>
<evidence type="ECO:0000313" key="3">
    <source>
        <dbReference type="Proteomes" id="UP001159042"/>
    </source>
</evidence>
<sequence length="414" mass="47779">MVKSKVSDLHGLLSKTLGKGIQVLDEETTLLTAPGEHYGSIMLALKVKIKNPELDGGEEVLHLAAKLIPANEMLRKAFDIYVTFKKEVYAYTRSIPALVQLQLEYNVPRERIIDIFPKCYGARLSLDDNFSEVDEDAVILFENLKVQGYKTEDRLVGFDLEGARIVVRDLAKFHALPIALKLLKPQVFKEQILPSLVQNKGLEQLPAEVGKAFHDSIMEGCKEIKQLEQYLDRVQKVVDYAAEHPFVLRPPPNEPWGTMSHSDYWTSNTMLLKDKDGKPLKNKMVDLQLMTYNSALRDLVFFLFTSVMNEVLEKHYEEFIKLYHESFLENLKDFDLDLEAFSWDNFQKELSEIGPSEVYHVLVMLKPICTERGKVQNSLEDFQDTDWSRKDLLGPNHRRKLRDTVLAFVKRNWM</sequence>
<comment type="caution">
    <text evidence="2">The sequence shown here is derived from an EMBL/GenBank/DDBJ whole genome shotgun (WGS) entry which is preliminary data.</text>
</comment>
<dbReference type="SUPFAM" id="SSF56112">
    <property type="entry name" value="Protein kinase-like (PK-like)"/>
    <property type="match status" value="1"/>
</dbReference>
<dbReference type="Pfam" id="PF02958">
    <property type="entry name" value="EcKL"/>
    <property type="match status" value="1"/>
</dbReference>
<gene>
    <name evidence="2" type="ORF">NQ315_012633</name>
</gene>
<evidence type="ECO:0000313" key="2">
    <source>
        <dbReference type="EMBL" id="KAJ8917141.1"/>
    </source>
</evidence>
<keyword evidence="3" id="KW-1185">Reference proteome</keyword>
<proteinExistence type="predicted"/>
<organism evidence="2 3">
    <name type="scientific">Exocentrus adspersus</name>
    <dbReference type="NCBI Taxonomy" id="1586481"/>
    <lineage>
        <taxon>Eukaryota</taxon>
        <taxon>Metazoa</taxon>
        <taxon>Ecdysozoa</taxon>
        <taxon>Arthropoda</taxon>
        <taxon>Hexapoda</taxon>
        <taxon>Insecta</taxon>
        <taxon>Pterygota</taxon>
        <taxon>Neoptera</taxon>
        <taxon>Endopterygota</taxon>
        <taxon>Coleoptera</taxon>
        <taxon>Polyphaga</taxon>
        <taxon>Cucujiformia</taxon>
        <taxon>Chrysomeloidea</taxon>
        <taxon>Cerambycidae</taxon>
        <taxon>Lamiinae</taxon>
        <taxon>Acanthocinini</taxon>
        <taxon>Exocentrus</taxon>
    </lineage>
</organism>
<reference evidence="2 3" key="1">
    <citation type="journal article" date="2023" name="Insect Mol. Biol.">
        <title>Genome sequencing provides insights into the evolution of gene families encoding plant cell wall-degrading enzymes in longhorned beetles.</title>
        <authorList>
            <person name="Shin N.R."/>
            <person name="Okamura Y."/>
            <person name="Kirsch R."/>
            <person name="Pauchet Y."/>
        </authorList>
    </citation>
    <scope>NUCLEOTIDE SEQUENCE [LARGE SCALE GENOMIC DNA]</scope>
    <source>
        <strain evidence="2">EAD_L_NR</strain>
    </source>
</reference>
<evidence type="ECO:0000259" key="1">
    <source>
        <dbReference type="SMART" id="SM00587"/>
    </source>
</evidence>
<dbReference type="PANTHER" id="PTHR11012:SF55">
    <property type="entry name" value="BHLH DOMAIN-CONTAINING PROTEIN"/>
    <property type="match status" value="1"/>
</dbReference>
<dbReference type="AlphaFoldDB" id="A0AAV8VTT5"/>
<accession>A0AAV8VTT5</accession>
<protein>
    <recommendedName>
        <fullName evidence="1">CHK kinase-like domain-containing protein</fullName>
    </recommendedName>
</protein>